<dbReference type="Proteomes" id="UP001358417">
    <property type="component" value="Unassembled WGS sequence"/>
</dbReference>
<evidence type="ECO:0000256" key="1">
    <source>
        <dbReference type="SAM" id="MobiDB-lite"/>
    </source>
</evidence>
<organism evidence="3 4">
    <name type="scientific">Exophiala bonariae</name>
    <dbReference type="NCBI Taxonomy" id="1690606"/>
    <lineage>
        <taxon>Eukaryota</taxon>
        <taxon>Fungi</taxon>
        <taxon>Dikarya</taxon>
        <taxon>Ascomycota</taxon>
        <taxon>Pezizomycotina</taxon>
        <taxon>Eurotiomycetes</taxon>
        <taxon>Chaetothyriomycetidae</taxon>
        <taxon>Chaetothyriales</taxon>
        <taxon>Herpotrichiellaceae</taxon>
        <taxon>Exophiala</taxon>
    </lineage>
</organism>
<feature type="compositionally biased region" description="Low complexity" evidence="1">
    <location>
        <begin position="382"/>
        <end position="397"/>
    </location>
</feature>
<dbReference type="InterPro" id="IPR036867">
    <property type="entry name" value="R3H_dom_sf"/>
</dbReference>
<feature type="compositionally biased region" description="Low complexity" evidence="1">
    <location>
        <begin position="42"/>
        <end position="67"/>
    </location>
</feature>
<gene>
    <name evidence="3" type="ORF">LTR84_000523</name>
</gene>
<comment type="caution">
    <text evidence="3">The sequence shown here is derived from an EMBL/GenBank/DDBJ whole genome shotgun (WGS) entry which is preliminary data.</text>
</comment>
<dbReference type="GeneID" id="89968745"/>
<feature type="region of interest" description="Disordered" evidence="1">
    <location>
        <begin position="375"/>
        <end position="486"/>
    </location>
</feature>
<evidence type="ECO:0000313" key="3">
    <source>
        <dbReference type="EMBL" id="KAK5064689.1"/>
    </source>
</evidence>
<feature type="region of interest" description="Disordered" evidence="1">
    <location>
        <begin position="108"/>
        <end position="135"/>
    </location>
</feature>
<feature type="compositionally biased region" description="Low complexity" evidence="1">
    <location>
        <begin position="23"/>
        <end position="35"/>
    </location>
</feature>
<feature type="domain" description="SUZ" evidence="2">
    <location>
        <begin position="341"/>
        <end position="443"/>
    </location>
</feature>
<dbReference type="EMBL" id="JAVRRD010000001">
    <property type="protein sequence ID" value="KAK5064689.1"/>
    <property type="molecule type" value="Genomic_DNA"/>
</dbReference>
<reference evidence="3 4" key="1">
    <citation type="submission" date="2023-08" db="EMBL/GenBank/DDBJ databases">
        <title>Black Yeasts Isolated from many extreme environments.</title>
        <authorList>
            <person name="Coleine C."/>
            <person name="Stajich J.E."/>
            <person name="Selbmann L."/>
        </authorList>
    </citation>
    <scope>NUCLEOTIDE SEQUENCE [LARGE SCALE GENOMIC DNA]</scope>
    <source>
        <strain evidence="3 4">CCFEE 5792</strain>
    </source>
</reference>
<feature type="compositionally biased region" description="Low complexity" evidence="1">
    <location>
        <begin position="619"/>
        <end position="631"/>
    </location>
</feature>
<feature type="compositionally biased region" description="Polar residues" evidence="1">
    <location>
        <begin position="124"/>
        <end position="135"/>
    </location>
</feature>
<accession>A0AAV9NQU8</accession>
<evidence type="ECO:0000259" key="2">
    <source>
        <dbReference type="PROSITE" id="PS51673"/>
    </source>
</evidence>
<dbReference type="InterPro" id="IPR024771">
    <property type="entry name" value="SUZ"/>
</dbReference>
<dbReference type="Gene3D" id="3.30.1370.50">
    <property type="entry name" value="R3H-like domain"/>
    <property type="match status" value="1"/>
</dbReference>
<feature type="compositionally biased region" description="Polar residues" evidence="1">
    <location>
        <begin position="502"/>
        <end position="520"/>
    </location>
</feature>
<feature type="region of interest" description="Disordered" evidence="1">
    <location>
        <begin position="21"/>
        <end position="69"/>
    </location>
</feature>
<feature type="compositionally biased region" description="Polar residues" evidence="1">
    <location>
        <begin position="682"/>
        <end position="706"/>
    </location>
</feature>
<feature type="compositionally biased region" description="Polar residues" evidence="1">
    <location>
        <begin position="398"/>
        <end position="412"/>
    </location>
</feature>
<keyword evidence="4" id="KW-1185">Reference proteome</keyword>
<dbReference type="PROSITE" id="PS51673">
    <property type="entry name" value="SUZ"/>
    <property type="match status" value="1"/>
</dbReference>
<feature type="compositionally biased region" description="Basic and acidic residues" evidence="1">
    <location>
        <begin position="415"/>
        <end position="439"/>
    </location>
</feature>
<protein>
    <recommendedName>
        <fullName evidence="2">SUZ domain-containing protein</fullName>
    </recommendedName>
</protein>
<feature type="compositionally biased region" description="Low complexity" evidence="1">
    <location>
        <begin position="457"/>
        <end position="467"/>
    </location>
</feature>
<feature type="region of interest" description="Disordered" evidence="1">
    <location>
        <begin position="619"/>
        <end position="822"/>
    </location>
</feature>
<feature type="compositionally biased region" description="Polar residues" evidence="1">
    <location>
        <begin position="662"/>
        <end position="674"/>
    </location>
</feature>
<evidence type="ECO:0000313" key="4">
    <source>
        <dbReference type="Proteomes" id="UP001358417"/>
    </source>
</evidence>
<dbReference type="GO" id="GO:0003676">
    <property type="term" value="F:nucleic acid binding"/>
    <property type="evidence" value="ECO:0007669"/>
    <property type="project" value="InterPro"/>
</dbReference>
<dbReference type="AlphaFoldDB" id="A0AAV9NQU8"/>
<feature type="compositionally biased region" description="Low complexity" evidence="1">
    <location>
        <begin position="812"/>
        <end position="822"/>
    </location>
</feature>
<dbReference type="RefSeq" id="XP_064712013.1">
    <property type="nucleotide sequence ID" value="XM_064844153.1"/>
</dbReference>
<sequence>MASSQVGSVPAKLSFAKVAAMRAPTSPASNPNPNSTEEKNIRNNGNNNITNPRKIPQANQAQAAPPASIRRTNEPVFGRMDVQTQSDYVAAAIEGLSLVKDAATAAGDLHSGESGESLEDDQSHLSNSSTKHQNFDTKSMASVTTFAMDEKESIRPDDSASVRAVDDDEASIPPTRELAFHRDLDHPAMASRQGLHPGSSGVTIAPRRYHTLTSTNTPRFGDLPVSPIAQTGISDEESTTGHQNPAIDEAHERAAQLPVAPDEKLLDALATPKDRLPLLQLEEKLLAFIAHPRSEFIDLPPQNAFARLLAHKLADYYMLAHHINEDGTSIRLFKPTLITMPTPLHVLASSIPLGPTQPPAAITIKVLRRAGLDARQQSIGGSTAASSSAPSKATSDAGQETNSEEGITSPLESTPGKDKSKLTREEREAQYKAARERIFGDFQEPIPSENVSTGEHSASLSRSSSSSGKRKTRKSKTPKDDSFEARSAFIPSYTPMTMQNMHQQYQPQYSEQTYQGSYQPSDPYGASMNYGTTPTQSFPGYDANMSFNAPNPYATPHGNNQFSPAESWGSLQPAASTNYFNYSQPQNSYQQNISPMGAQVNNQYMQQPHLGLQQNQPWLNNQYQNPYPQQPVSGNTNSAGWSGYQTNSNVNSSQPYAYGNLPGQNFSGNPQYNPQHPVPGSYSRSLFNPQTRSFVPNNAPSRNGGRNSRKKLSPASSQNRVTGASKPFGSETPLSNSPYPGPRGFDKGMSHSSSPQPKEDSLQQKYGAPAHLPKKPPPSQVFPSYDMESIMNTNSASGTNPTAANGGGAASSGGNATGTSSA</sequence>
<proteinExistence type="predicted"/>
<feature type="compositionally biased region" description="Polar residues" evidence="1">
    <location>
        <begin position="632"/>
        <end position="655"/>
    </location>
</feature>
<dbReference type="Pfam" id="PF12752">
    <property type="entry name" value="SUZ"/>
    <property type="match status" value="1"/>
</dbReference>
<name>A0AAV9NQU8_9EURO</name>
<dbReference type="SUPFAM" id="SSF82708">
    <property type="entry name" value="R3H domain"/>
    <property type="match status" value="1"/>
</dbReference>
<dbReference type="CDD" id="cd02642">
    <property type="entry name" value="R3H_encore_like"/>
    <property type="match status" value="1"/>
</dbReference>
<feature type="region of interest" description="Disordered" evidence="1">
    <location>
        <begin position="502"/>
        <end position="535"/>
    </location>
</feature>